<dbReference type="Proteomes" id="UP000002247">
    <property type="component" value="Chromosome"/>
</dbReference>
<dbReference type="Gene3D" id="3.10.380.10">
    <property type="entry name" value="Colicin E3-like ribonuclease domain"/>
    <property type="match status" value="1"/>
</dbReference>
<dbReference type="EMBL" id="CP001958">
    <property type="protein sequence ID" value="ADG99379.1"/>
    <property type="molecule type" value="Genomic_DNA"/>
</dbReference>
<gene>
    <name evidence="4" type="ordered locus">Srot_2950</name>
</gene>
<organism evidence="4 5">
    <name type="scientific">Segniliparus rotundus (strain ATCC BAA-972 / CDC 1076 / CIP 108378 / DSM 44985 / JCM 13578)</name>
    <dbReference type="NCBI Taxonomy" id="640132"/>
    <lineage>
        <taxon>Bacteria</taxon>
        <taxon>Bacillati</taxon>
        <taxon>Actinomycetota</taxon>
        <taxon>Actinomycetes</taxon>
        <taxon>Mycobacteriales</taxon>
        <taxon>Segniliparaceae</taxon>
        <taxon>Segniliparus</taxon>
    </lineage>
</organism>
<dbReference type="RefSeq" id="WP_013139826.1">
    <property type="nucleotide sequence ID" value="NC_014168.1"/>
</dbReference>
<proteinExistence type="predicted"/>
<dbReference type="KEGG" id="srt:Srot_2950"/>
<evidence type="ECO:0000256" key="1">
    <source>
        <dbReference type="SAM" id="MobiDB-lite"/>
    </source>
</evidence>
<feature type="domain" description="Colicin E3-like ribonuclease" evidence="2">
    <location>
        <begin position="352"/>
        <end position="432"/>
    </location>
</feature>
<dbReference type="GO" id="GO:0003723">
    <property type="term" value="F:RNA binding"/>
    <property type="evidence" value="ECO:0007669"/>
    <property type="project" value="InterPro"/>
</dbReference>
<protein>
    <submittedName>
        <fullName evidence="4">Colicin E3 catalytic</fullName>
    </submittedName>
</protein>
<dbReference type="eggNOG" id="COG3210">
    <property type="taxonomic scope" value="Bacteria"/>
</dbReference>
<feature type="region of interest" description="Disordered" evidence="1">
    <location>
        <begin position="400"/>
        <end position="433"/>
    </location>
</feature>
<dbReference type="STRING" id="640132.Srot_2950"/>
<accession>D6ZDX2</accession>
<dbReference type="Pfam" id="PF09000">
    <property type="entry name" value="Cytotoxic"/>
    <property type="match status" value="1"/>
</dbReference>
<feature type="compositionally biased region" description="Basic and acidic residues" evidence="1">
    <location>
        <begin position="400"/>
        <end position="418"/>
    </location>
</feature>
<name>D6ZDX2_SEGRD</name>
<reference evidence="4 5" key="1">
    <citation type="journal article" date="2010" name="Stand. Genomic Sci.">
        <title>Complete genome sequence of Segniliparus rotundus type strain (CDC 1076).</title>
        <authorList>
            <person name="Sikorski J."/>
            <person name="Lapidus A."/>
            <person name="Copeland A."/>
            <person name="Misra M."/>
            <person name="Glavina Del Rio T."/>
            <person name="Nolan M."/>
            <person name="Lucas S."/>
            <person name="Chen F."/>
            <person name="Tice H."/>
            <person name="Cheng J.F."/>
            <person name="Jando M."/>
            <person name="Schneider S."/>
            <person name="Bruce D."/>
            <person name="Goodwin L."/>
            <person name="Pitluck S."/>
            <person name="Liolios K."/>
            <person name="Mikhailova N."/>
            <person name="Pati A."/>
            <person name="Ivanova N."/>
            <person name="Mavromatis K."/>
            <person name="Chen A."/>
            <person name="Palaniappan K."/>
            <person name="Chertkov O."/>
            <person name="Land M."/>
            <person name="Hauser L."/>
            <person name="Chang Y.J."/>
            <person name="Jeffries C.D."/>
            <person name="Brettin T."/>
            <person name="Detter J.C."/>
            <person name="Han C."/>
            <person name="Rohde M."/>
            <person name="Goker M."/>
            <person name="Bristow J."/>
            <person name="Eisen J.A."/>
            <person name="Markowitz V."/>
            <person name="Hugenholtz P."/>
            <person name="Kyrpides N.C."/>
            <person name="Klenk H.P."/>
        </authorList>
    </citation>
    <scope>NUCLEOTIDE SEQUENCE [LARGE SCALE GENOMIC DNA]</scope>
    <source>
        <strain evidence="5">ATCC BAA-972 / CDC 1076 / CIP 108378 / DSM 44985 / JCM 13578</strain>
    </source>
</reference>
<evidence type="ECO:0000313" key="5">
    <source>
        <dbReference type="Proteomes" id="UP000002247"/>
    </source>
</evidence>
<dbReference type="GO" id="GO:0016788">
    <property type="term" value="F:hydrolase activity, acting on ester bonds"/>
    <property type="evidence" value="ECO:0007669"/>
    <property type="project" value="InterPro"/>
</dbReference>
<dbReference type="SUPFAM" id="SSF63840">
    <property type="entry name" value="Ribonuclease domain of colicin E3"/>
    <property type="match status" value="1"/>
</dbReference>
<dbReference type="HOGENOM" id="CLU_632966_0_0_11"/>
<dbReference type="Pfam" id="PF25547">
    <property type="entry name" value="WXG100_2"/>
    <property type="match status" value="1"/>
</dbReference>
<evidence type="ECO:0000259" key="3">
    <source>
        <dbReference type="Pfam" id="PF25547"/>
    </source>
</evidence>
<evidence type="ECO:0000259" key="2">
    <source>
        <dbReference type="Pfam" id="PF09000"/>
    </source>
</evidence>
<dbReference type="InterPro" id="IPR036725">
    <property type="entry name" value="ColE3_ribonuclease_sf"/>
</dbReference>
<feature type="domain" description="Outer membrane channel protein CpnT-like N-terminal" evidence="3">
    <location>
        <begin position="131"/>
        <end position="256"/>
    </location>
</feature>
<dbReference type="InterPro" id="IPR009105">
    <property type="entry name" value="Colicin_E3_ribonuclease"/>
</dbReference>
<feature type="region of interest" description="Disordered" evidence="1">
    <location>
        <begin position="342"/>
        <end position="385"/>
    </location>
</feature>
<dbReference type="GO" id="GO:0043022">
    <property type="term" value="F:ribosome binding"/>
    <property type="evidence" value="ECO:0007669"/>
    <property type="project" value="InterPro"/>
</dbReference>
<dbReference type="InterPro" id="IPR057746">
    <property type="entry name" value="CpnT-like_N"/>
</dbReference>
<keyword evidence="5" id="KW-1185">Reference proteome</keyword>
<dbReference type="AlphaFoldDB" id="D6ZDX2"/>
<sequence>MAPITVDWTVLSRAAGTYSTAHDSAGKAISALVSTLNENWGCAGKCDIAKKFTKDYDPAASEAVKAGANIANAYGKMHDLLAHTAVNHQNAESAAKTPPGANVSAPANVGHYTPPAFRGAYGQGIDAPTGWSVVAPLLTGHDWPDGDPAKLRALGTAWRAAASSLRATSTATCTAGTEITEQESPEIDQAAAQVELVSNTVEDTASLYEKLASGCDRFAQDVEDTQNKIRSALKTVAICAGVGLVVGGILGGLAGTVVEPGGGTIAGGVGGGAEGASIGGGALAASAAAEILPFLITLDTAVIADSAIIGSVVGGAIGGVGHALDDLLNSTATVYMATAAGSNPRSGLHEPIPAPKTLEGFPDAKPDKKKTPVRGGGSLRPRWKDKKGKIYEWDSKKGTVEKYSKDGKTHEGEFDPKTGEQVGKPVPGRTVEK</sequence>
<evidence type="ECO:0000313" key="4">
    <source>
        <dbReference type="EMBL" id="ADG99379.1"/>
    </source>
</evidence>